<name>A0AA89AQL2_9ASTE</name>
<dbReference type="GO" id="GO:0007034">
    <property type="term" value="P:vacuolar transport"/>
    <property type="evidence" value="ECO:0007669"/>
    <property type="project" value="TreeGrafter"/>
</dbReference>
<evidence type="ECO:0000259" key="1">
    <source>
        <dbReference type="Pfam" id="PF09758"/>
    </source>
</evidence>
<organism evidence="2 3">
    <name type="scientific">Escallonia herrerae</name>
    <dbReference type="NCBI Taxonomy" id="1293975"/>
    <lineage>
        <taxon>Eukaryota</taxon>
        <taxon>Viridiplantae</taxon>
        <taxon>Streptophyta</taxon>
        <taxon>Embryophyta</taxon>
        <taxon>Tracheophyta</taxon>
        <taxon>Spermatophyta</taxon>
        <taxon>Magnoliopsida</taxon>
        <taxon>eudicotyledons</taxon>
        <taxon>Gunneridae</taxon>
        <taxon>Pentapetalae</taxon>
        <taxon>asterids</taxon>
        <taxon>campanulids</taxon>
        <taxon>Escalloniales</taxon>
        <taxon>Escalloniaceae</taxon>
        <taxon>Escallonia</taxon>
    </lineage>
</organism>
<keyword evidence="3" id="KW-1185">Reference proteome</keyword>
<dbReference type="PANTHER" id="PTHR21481">
    <property type="entry name" value="PROTEIN CLEC16A"/>
    <property type="match status" value="1"/>
</dbReference>
<feature type="non-terminal residue" evidence="2">
    <location>
        <position position="822"/>
    </location>
</feature>
<feature type="domain" description="FPL" evidence="1">
    <location>
        <begin position="8"/>
        <end position="115"/>
    </location>
</feature>
<dbReference type="GO" id="GO:0005770">
    <property type="term" value="C:late endosome"/>
    <property type="evidence" value="ECO:0007669"/>
    <property type="project" value="TreeGrafter"/>
</dbReference>
<dbReference type="GO" id="GO:0005794">
    <property type="term" value="C:Golgi apparatus"/>
    <property type="evidence" value="ECO:0007669"/>
    <property type="project" value="TreeGrafter"/>
</dbReference>
<sequence length="822" mass="92088">YLTDQLMKVQIVNEVNKVFHGEAGYGRVYYIFSNEHINYLITYSFDFRNEELLSYYISFLRAISGKLNKNTISLLVKTQNDEVVAFPLYVEAIRFAFHEESMVRTAVRALTLNVYHVGDISVNKYVAAAPHEDYFLKLIKFFREQCIRLNGLVSNASTNQGPESTSSILSAVDEIEDNLYYFSDVISAGIPDVGRLITDNILKLLVFPLLLPSLRTEGFNETKICGVTSLYILCCILCIVKIKDLANTVAAALFCHLDAFVPSSDAKINGQIPNDGFTHDSVAPDNGNIGRELDSLHLRVNISIVSNSSHVQSEDDVLQHDCKGPHMVLRDVLLSYVTRGDDVQVLGSLSMLATLLQTKELNESMLDALGLLPERKQHKKLLLQALVGEGSGEEQLFSAENSMSKDGVSGEFDFYLQRLKVLDALVSLFCRSNISAETLWDGGWLLRQLLPYSKAEFNSNHLKLLKAVDISCDYWCRWGYPDGVGAADVWFSQRQRWMRFAGGLEVAHVDVMHVERGAGVGGHVGLSFRQLDSYKNCSTRLLKETRGTWSDLLITVLWDEWRKCKRVIEASSPRKETKCILFQPHRSSLEEVASGESSLAAGERMYELVKVFVLLYQLQKFSLGRALTDQPPTHPPIDAPENSRTRIAGIDNLGPKPSVELNLVDAVPCRIAFERGKERHFCFLAISMGTSGWIVLAEELPLKPHYGAVRVVAPLAGCKPRIDDKHPRWLHLRIRPSTIPSVDAAQGKAKTKALVDGRWTLAFRDEESCKSALCMILEEANLQGNEVERRLKPLLDLERNLYCSAPETEEASSSRTTPSNSF</sequence>
<comment type="caution">
    <text evidence="2">The sequence shown here is derived from an EMBL/GenBank/DDBJ whole genome shotgun (WGS) entry which is preliminary data.</text>
</comment>
<accession>A0AA89AQL2</accession>
<evidence type="ECO:0000313" key="2">
    <source>
        <dbReference type="EMBL" id="KAK3011430.1"/>
    </source>
</evidence>
<dbReference type="InterPro" id="IPR019155">
    <property type="entry name" value="CLEC16A/TT9_N"/>
</dbReference>
<dbReference type="InterPro" id="IPR039272">
    <property type="entry name" value="CLEC16A/TT9"/>
</dbReference>
<dbReference type="AlphaFoldDB" id="A0AA89AQL2"/>
<evidence type="ECO:0000313" key="3">
    <source>
        <dbReference type="Proteomes" id="UP001188597"/>
    </source>
</evidence>
<dbReference type="Pfam" id="PF09758">
    <property type="entry name" value="FPL"/>
    <property type="match status" value="1"/>
</dbReference>
<dbReference type="EMBL" id="JAVXUP010001456">
    <property type="protein sequence ID" value="KAK3011430.1"/>
    <property type="molecule type" value="Genomic_DNA"/>
</dbReference>
<dbReference type="GO" id="GO:0016197">
    <property type="term" value="P:endosomal transport"/>
    <property type="evidence" value="ECO:0007669"/>
    <property type="project" value="TreeGrafter"/>
</dbReference>
<gene>
    <name evidence="2" type="ORF">RJ639_012308</name>
</gene>
<dbReference type="GO" id="GO:1901096">
    <property type="term" value="P:regulation of autophagosome maturation"/>
    <property type="evidence" value="ECO:0007669"/>
    <property type="project" value="TreeGrafter"/>
</dbReference>
<protein>
    <recommendedName>
        <fullName evidence="1">FPL domain-containing protein</fullName>
    </recommendedName>
</protein>
<reference evidence="2" key="1">
    <citation type="submission" date="2022-12" db="EMBL/GenBank/DDBJ databases">
        <title>Draft genome assemblies for two species of Escallonia (Escalloniales).</title>
        <authorList>
            <person name="Chanderbali A."/>
            <person name="Dervinis C."/>
            <person name="Anghel I."/>
            <person name="Soltis D."/>
            <person name="Soltis P."/>
            <person name="Zapata F."/>
        </authorList>
    </citation>
    <scope>NUCLEOTIDE SEQUENCE</scope>
    <source>
        <strain evidence="2">UCBG64.0493</strain>
        <tissue evidence="2">Leaf</tissue>
    </source>
</reference>
<dbReference type="PANTHER" id="PTHR21481:SF4">
    <property type="entry name" value="PROTEIN TRANSPARENT TESTA 9"/>
    <property type="match status" value="1"/>
</dbReference>
<dbReference type="Proteomes" id="UP001188597">
    <property type="component" value="Unassembled WGS sequence"/>
</dbReference>
<proteinExistence type="predicted"/>